<dbReference type="Gene3D" id="3.40.630.30">
    <property type="match status" value="1"/>
</dbReference>
<protein>
    <recommendedName>
        <fullName evidence="4">N-acetyltransferase domain-containing protein</fullName>
    </recommendedName>
</protein>
<evidence type="ECO:0000256" key="3">
    <source>
        <dbReference type="SAM" id="MobiDB-lite"/>
    </source>
</evidence>
<dbReference type="EMBL" id="BAABFB010000072">
    <property type="protein sequence ID" value="GAA4488429.1"/>
    <property type="molecule type" value="Genomic_DNA"/>
</dbReference>
<name>A0ABP8PLP0_9NOCA</name>
<dbReference type="Pfam" id="PF00583">
    <property type="entry name" value="Acetyltransf_1"/>
    <property type="match status" value="1"/>
</dbReference>
<dbReference type="Proteomes" id="UP001501183">
    <property type="component" value="Unassembled WGS sequence"/>
</dbReference>
<dbReference type="CDD" id="cd04301">
    <property type="entry name" value="NAT_SF"/>
    <property type="match status" value="1"/>
</dbReference>
<evidence type="ECO:0000313" key="5">
    <source>
        <dbReference type="EMBL" id="GAA4488429.1"/>
    </source>
</evidence>
<comment type="caution">
    <text evidence="5">The sequence shown here is derived from an EMBL/GenBank/DDBJ whole genome shotgun (WGS) entry which is preliminary data.</text>
</comment>
<accession>A0ABP8PLP0</accession>
<evidence type="ECO:0000256" key="2">
    <source>
        <dbReference type="ARBA" id="ARBA00023315"/>
    </source>
</evidence>
<dbReference type="InterPro" id="IPR016181">
    <property type="entry name" value="Acyl_CoA_acyltransferase"/>
</dbReference>
<feature type="domain" description="N-acetyltransferase" evidence="4">
    <location>
        <begin position="17"/>
        <end position="169"/>
    </location>
</feature>
<dbReference type="InterPro" id="IPR000182">
    <property type="entry name" value="GNAT_dom"/>
</dbReference>
<proteinExistence type="predicted"/>
<dbReference type="InterPro" id="IPR050832">
    <property type="entry name" value="Bact_Acetyltransf"/>
</dbReference>
<reference evidence="6" key="1">
    <citation type="journal article" date="2019" name="Int. J. Syst. Evol. Microbiol.">
        <title>The Global Catalogue of Microorganisms (GCM) 10K type strain sequencing project: providing services to taxonomists for standard genome sequencing and annotation.</title>
        <authorList>
            <consortium name="The Broad Institute Genomics Platform"/>
            <consortium name="The Broad Institute Genome Sequencing Center for Infectious Disease"/>
            <person name="Wu L."/>
            <person name="Ma J."/>
        </authorList>
    </citation>
    <scope>NUCLEOTIDE SEQUENCE [LARGE SCALE GENOMIC DNA]</scope>
    <source>
        <strain evidence="6">JCM 32206</strain>
    </source>
</reference>
<dbReference type="SUPFAM" id="SSF55729">
    <property type="entry name" value="Acyl-CoA N-acyltransferases (Nat)"/>
    <property type="match status" value="1"/>
</dbReference>
<evidence type="ECO:0000256" key="1">
    <source>
        <dbReference type="ARBA" id="ARBA00022679"/>
    </source>
</evidence>
<evidence type="ECO:0000313" key="6">
    <source>
        <dbReference type="Proteomes" id="UP001501183"/>
    </source>
</evidence>
<dbReference type="PROSITE" id="PS51186">
    <property type="entry name" value="GNAT"/>
    <property type="match status" value="1"/>
</dbReference>
<dbReference type="PANTHER" id="PTHR43877">
    <property type="entry name" value="AMINOALKYLPHOSPHONATE N-ACETYLTRANSFERASE-RELATED-RELATED"/>
    <property type="match status" value="1"/>
</dbReference>
<keyword evidence="2" id="KW-0012">Acyltransferase</keyword>
<evidence type="ECO:0000259" key="4">
    <source>
        <dbReference type="PROSITE" id="PS51186"/>
    </source>
</evidence>
<keyword evidence="1" id="KW-0808">Transferase</keyword>
<gene>
    <name evidence="5" type="ORF">GCM10023094_48290</name>
</gene>
<keyword evidence="6" id="KW-1185">Reference proteome</keyword>
<organism evidence="5 6">
    <name type="scientific">Rhodococcus olei</name>
    <dbReference type="NCBI Taxonomy" id="2161675"/>
    <lineage>
        <taxon>Bacteria</taxon>
        <taxon>Bacillati</taxon>
        <taxon>Actinomycetota</taxon>
        <taxon>Actinomycetes</taxon>
        <taxon>Mycobacteriales</taxon>
        <taxon>Nocardiaceae</taxon>
        <taxon>Rhodococcus</taxon>
    </lineage>
</organism>
<sequence length="183" mass="19605">MTAEDSPPPHGDPPIPVAIRVLTAADVPAVVALYESLDAHDGYLRFFAAPPRDISILVSKLTTVDRGHAAIGAFDSGQLIGVANLVRLDDPGTAEVALVVRHDHQLHGIGSALLARLVKTARDRGIHTLVAEVLLENSTMLKVIAETGLRTRRRREGSATHIEIELGGEPEPEAHGHNRTPSR</sequence>
<feature type="region of interest" description="Disordered" evidence="3">
    <location>
        <begin position="154"/>
        <end position="183"/>
    </location>
</feature>